<comment type="subcellular location">
    <subcellularLocation>
        <location evidence="6">Cytoplasm</location>
    </subcellularLocation>
</comment>
<dbReference type="SUPFAM" id="SSF46600">
    <property type="entry name" value="C-terminal UvrC-binding domain of UvrB"/>
    <property type="match status" value="1"/>
</dbReference>
<evidence type="ECO:0000256" key="6">
    <source>
        <dbReference type="HAMAP-Rule" id="MF_00203"/>
    </source>
</evidence>
<gene>
    <name evidence="6 12" type="primary">uvrC</name>
    <name evidence="12" type="ORF">V3851_22160</name>
</gene>
<dbReference type="NCBIfam" id="TIGR00194">
    <property type="entry name" value="uvrC"/>
    <property type="match status" value="1"/>
</dbReference>
<evidence type="ECO:0000259" key="9">
    <source>
        <dbReference type="PROSITE" id="PS50151"/>
    </source>
</evidence>
<accession>A0ABU7VXP5</accession>
<feature type="domain" description="GIY-YIG" evidence="10">
    <location>
        <begin position="28"/>
        <end position="105"/>
    </location>
</feature>
<dbReference type="InterPro" id="IPR038476">
    <property type="entry name" value="UvrC_RNase_H_dom_sf"/>
</dbReference>
<dbReference type="PROSITE" id="PS50165">
    <property type="entry name" value="UVRC"/>
    <property type="match status" value="1"/>
</dbReference>
<sequence>MGSATKEDAREREKAMENIRNKLALLPDLPGCYLMKNREGTIIYVGKAKILKNRVRSYFTGSHDGKTQRLVSEIRDFEYIVTGSNMEALILECNLIKTHYPRYNILLKDDKTFPYIKITNEPHPRLEVTRRLLKDKAKYFGPYPNAYAAQQTKKLLDRMYPLRKCNVMPKEVCLYYHMGQCLAPCVKEVPQSEYERMIQEITSFLSGGHEEIKKDLQRKMQEAAEELNFERAKELRDQIINIDALMEKQKITTSDAKDRDVFGFAVDKGWMCVQILYMRQGKMIERHASIIPYYGDAYSDFLSYVTQYYSDNPALPKEILLPEMGAREAAAGEEEPASAPDGSADAEDAAAAAGEPKPDEGAAAAAASADGETLDAASGAAALHEWLGVKTLVPQRGLKRQMVKMAEDNARVALNEKFRLFERDEERTRGASANLGQAIGLESLSRIEAFDNSNIQGANPVSAMVVFIDGKPEKKEYRKYKVKTVQGPDDYETMREVIRRRYERVLKENLPQPDLIIVDGGKGQISAAVDVLENELGLFIPVGGLVKDAKHRTAQLMVGDPPEPIHLPRDSQEFYLLQRIQDEVHRFAISFHREQRGKSMVASRLDAIPGIGEKRRKALLKHFGSLKKIKEASVEDFRPLSIGDKLAKQIIDALREEEES</sequence>
<proteinExistence type="inferred from homology"/>
<dbReference type="Gene3D" id="3.30.420.340">
    <property type="entry name" value="UvrC, RNAse H endonuclease domain"/>
    <property type="match status" value="1"/>
</dbReference>
<dbReference type="InterPro" id="IPR036876">
    <property type="entry name" value="UVR_dom_sf"/>
</dbReference>
<dbReference type="SUPFAM" id="SSF47781">
    <property type="entry name" value="RuvA domain 2-like"/>
    <property type="match status" value="1"/>
</dbReference>
<dbReference type="RefSeq" id="WP_331848703.1">
    <property type="nucleotide sequence ID" value="NZ_JAZHPZ010000015.1"/>
</dbReference>
<keyword evidence="6" id="KW-0742">SOS response</keyword>
<dbReference type="PROSITE" id="PS50151">
    <property type="entry name" value="UVR"/>
    <property type="match status" value="1"/>
</dbReference>
<evidence type="ECO:0000259" key="11">
    <source>
        <dbReference type="PROSITE" id="PS50165"/>
    </source>
</evidence>
<dbReference type="Gene3D" id="4.10.860.10">
    <property type="entry name" value="UVR domain"/>
    <property type="match status" value="1"/>
</dbReference>
<dbReference type="InterPro" id="IPR001943">
    <property type="entry name" value="UVR_dom"/>
</dbReference>
<dbReference type="Gene3D" id="1.10.150.20">
    <property type="entry name" value="5' to 3' exonuclease, C-terminal subdomain"/>
    <property type="match status" value="1"/>
</dbReference>
<feature type="region of interest" description="Disordered" evidence="8">
    <location>
        <begin position="327"/>
        <end position="370"/>
    </location>
</feature>
<dbReference type="SUPFAM" id="SSF82771">
    <property type="entry name" value="GIY-YIG endonuclease"/>
    <property type="match status" value="1"/>
</dbReference>
<dbReference type="Pfam" id="PF08459">
    <property type="entry name" value="UvrC_RNaseH_dom"/>
    <property type="match status" value="1"/>
</dbReference>
<dbReference type="NCBIfam" id="NF001824">
    <property type="entry name" value="PRK00558.1-5"/>
    <property type="match status" value="1"/>
</dbReference>
<dbReference type="Gene3D" id="3.40.1440.10">
    <property type="entry name" value="GIY-YIG endonuclease"/>
    <property type="match status" value="1"/>
</dbReference>
<dbReference type="Pfam" id="PF22920">
    <property type="entry name" value="UvrC_RNaseH"/>
    <property type="match status" value="1"/>
</dbReference>
<dbReference type="InterPro" id="IPR010994">
    <property type="entry name" value="RuvA_2-like"/>
</dbReference>
<evidence type="ECO:0000256" key="2">
    <source>
        <dbReference type="ARBA" id="ARBA00022763"/>
    </source>
</evidence>
<keyword evidence="5 6" id="KW-0234">DNA repair</keyword>
<dbReference type="PANTHER" id="PTHR30562">
    <property type="entry name" value="UVRC/OXIDOREDUCTASE"/>
    <property type="match status" value="1"/>
</dbReference>
<dbReference type="InterPro" id="IPR001162">
    <property type="entry name" value="UvrC_RNase_H_dom"/>
</dbReference>
<evidence type="ECO:0000256" key="1">
    <source>
        <dbReference type="ARBA" id="ARBA00022490"/>
    </source>
</evidence>
<keyword evidence="2 6" id="KW-0227">DNA damage</keyword>
<organism evidence="12 13">
    <name type="scientific">Paenibacillus haidiansis</name>
    <dbReference type="NCBI Taxonomy" id="1574488"/>
    <lineage>
        <taxon>Bacteria</taxon>
        <taxon>Bacillati</taxon>
        <taxon>Bacillota</taxon>
        <taxon>Bacilli</taxon>
        <taxon>Bacillales</taxon>
        <taxon>Paenibacillaceae</taxon>
        <taxon>Paenibacillus</taxon>
    </lineage>
</organism>
<evidence type="ECO:0000259" key="10">
    <source>
        <dbReference type="PROSITE" id="PS50164"/>
    </source>
</evidence>
<evidence type="ECO:0000256" key="7">
    <source>
        <dbReference type="SAM" id="Coils"/>
    </source>
</evidence>
<dbReference type="HAMAP" id="MF_00203">
    <property type="entry name" value="UvrC"/>
    <property type="match status" value="1"/>
</dbReference>
<dbReference type="SMART" id="SM00465">
    <property type="entry name" value="GIYc"/>
    <property type="match status" value="1"/>
</dbReference>
<dbReference type="Pfam" id="PF02151">
    <property type="entry name" value="UVR"/>
    <property type="match status" value="1"/>
</dbReference>
<feature type="domain" description="UVR" evidence="9">
    <location>
        <begin position="210"/>
        <end position="245"/>
    </location>
</feature>
<dbReference type="InterPro" id="IPR035901">
    <property type="entry name" value="GIY-YIG_endonuc_sf"/>
</dbReference>
<comment type="subunit">
    <text evidence="6">Interacts with UvrB in an incision complex.</text>
</comment>
<keyword evidence="1 6" id="KW-0963">Cytoplasm</keyword>
<dbReference type="PROSITE" id="PS50164">
    <property type="entry name" value="GIY_YIG"/>
    <property type="match status" value="1"/>
</dbReference>
<dbReference type="InterPro" id="IPR000305">
    <property type="entry name" value="GIY-YIG_endonuc"/>
</dbReference>
<reference evidence="12 13" key="1">
    <citation type="submission" date="2024-02" db="EMBL/GenBank/DDBJ databases">
        <title>A nitrogen-fixing paenibacillus bacterium.</title>
        <authorList>
            <person name="Zhang W.L."/>
            <person name="Chen S.F."/>
        </authorList>
    </citation>
    <scope>NUCLEOTIDE SEQUENCE [LARGE SCALE GENOMIC DNA]</scope>
    <source>
        <strain evidence="12 13">M1</strain>
    </source>
</reference>
<keyword evidence="3 6" id="KW-0228">DNA excision</keyword>
<dbReference type="InterPro" id="IPR050066">
    <property type="entry name" value="UvrABC_protein_C"/>
</dbReference>
<evidence type="ECO:0000256" key="4">
    <source>
        <dbReference type="ARBA" id="ARBA00022881"/>
    </source>
</evidence>
<name>A0ABU7VXP5_9BACL</name>
<evidence type="ECO:0000313" key="12">
    <source>
        <dbReference type="EMBL" id="MEF2968529.1"/>
    </source>
</evidence>
<dbReference type="InterPro" id="IPR004791">
    <property type="entry name" value="UvrC"/>
</dbReference>
<comment type="similarity">
    <text evidence="6">Belongs to the UvrC family.</text>
</comment>
<evidence type="ECO:0000256" key="8">
    <source>
        <dbReference type="SAM" id="MobiDB-lite"/>
    </source>
</evidence>
<keyword evidence="13" id="KW-1185">Reference proteome</keyword>
<keyword evidence="4 6" id="KW-0267">Excision nuclease</keyword>
<comment type="caution">
    <text evidence="12">The sequence shown here is derived from an EMBL/GenBank/DDBJ whole genome shotgun (WGS) entry which is preliminary data.</text>
</comment>
<dbReference type="InterPro" id="IPR047296">
    <property type="entry name" value="GIY-YIG_UvrC_Cho"/>
</dbReference>
<dbReference type="Pfam" id="PF14520">
    <property type="entry name" value="HHH_5"/>
    <property type="match status" value="1"/>
</dbReference>
<feature type="coiled-coil region" evidence="7">
    <location>
        <begin position="206"/>
        <end position="233"/>
    </location>
</feature>
<feature type="domain" description="UvrC family homology region profile" evidence="11">
    <location>
        <begin position="261"/>
        <end position="532"/>
    </location>
</feature>
<evidence type="ECO:0000256" key="5">
    <source>
        <dbReference type="ARBA" id="ARBA00023204"/>
    </source>
</evidence>
<dbReference type="EMBL" id="JAZHPZ010000015">
    <property type="protein sequence ID" value="MEF2968529.1"/>
    <property type="molecule type" value="Genomic_DNA"/>
</dbReference>
<protein>
    <recommendedName>
        <fullName evidence="6">UvrABC system protein C</fullName>
        <shortName evidence="6">Protein UvrC</shortName>
    </recommendedName>
    <alternativeName>
        <fullName evidence="6">Excinuclease ABC subunit C</fullName>
    </alternativeName>
</protein>
<comment type="function">
    <text evidence="6">The UvrABC repair system catalyzes the recognition and processing of DNA lesions. UvrC both incises the 5' and 3' sides of the lesion. The N-terminal half is responsible for the 3' incision and the C-terminal half is responsible for the 5' incision.</text>
</comment>
<feature type="compositionally biased region" description="Low complexity" evidence="8">
    <location>
        <begin position="337"/>
        <end position="370"/>
    </location>
</feature>
<keyword evidence="7" id="KW-0175">Coiled coil</keyword>
<evidence type="ECO:0000313" key="13">
    <source>
        <dbReference type="Proteomes" id="UP001306950"/>
    </source>
</evidence>
<dbReference type="CDD" id="cd10434">
    <property type="entry name" value="GIY-YIG_UvrC_Cho"/>
    <property type="match status" value="1"/>
</dbReference>
<dbReference type="Pfam" id="PF01541">
    <property type="entry name" value="GIY-YIG"/>
    <property type="match status" value="1"/>
</dbReference>
<evidence type="ECO:0000256" key="3">
    <source>
        <dbReference type="ARBA" id="ARBA00022769"/>
    </source>
</evidence>
<dbReference type="Proteomes" id="UP001306950">
    <property type="component" value="Unassembled WGS sequence"/>
</dbReference>
<dbReference type="PANTHER" id="PTHR30562:SF1">
    <property type="entry name" value="UVRABC SYSTEM PROTEIN C"/>
    <property type="match status" value="1"/>
</dbReference>